<sequence>MHGSVLFLTLATVALGATVRMSSEGTMASAISARNVMNSPSLAARDDVATVTTGGRKSIVVTLDGTKPLVSSDGSPVVDIGNGGGILGSNALNQKKKNGSFLGLRRRAETSLVNVALNLGGQARDSDTLQVLTTSTDDALNLGPKSDSDLSGVAQVDLSGEDTAVDVNLGRFLGTTAERTPCAEGLAAETANTDNVLNANVNVGQAGVADVTDVTGNNAAGNTIAATVDIEEQPMVANGALVDVNTQQPAAIAESGNGVVAQQPAVATDNIDAPAVDVNANQPTADGNIVDVAANTNGPLATTPDGSLVEVTANTNDANVVAVDVPGAAAEPVQKRENNILSDTLTVSKNDVEANLLEIDMARELQGIIASTVNDNEADVLDIDLGSESQGVNVLGGQILGSDRLRRRNRDDDDEDEDEDEDEEEEEVKGSTVKDNKPKDNHPAAEANNEKKEEPKEEPEKHKNAASSGSSSNKMALLGAFVGAVFLLA</sequence>
<reference evidence="3" key="1">
    <citation type="journal article" date="2020" name="Fungal Divers.">
        <title>Resolving the Mortierellaceae phylogeny through synthesis of multi-gene phylogenetics and phylogenomics.</title>
        <authorList>
            <person name="Vandepol N."/>
            <person name="Liber J."/>
            <person name="Desiro A."/>
            <person name="Na H."/>
            <person name="Kennedy M."/>
            <person name="Barry K."/>
            <person name="Grigoriev I.V."/>
            <person name="Miller A.N."/>
            <person name="O'Donnell K."/>
            <person name="Stajich J.E."/>
            <person name="Bonito G."/>
        </authorList>
    </citation>
    <scope>NUCLEOTIDE SEQUENCE</scope>
    <source>
        <strain evidence="3">CK1249</strain>
    </source>
</reference>
<evidence type="ECO:0000313" key="4">
    <source>
        <dbReference type="Proteomes" id="UP000738359"/>
    </source>
</evidence>
<feature type="compositionally biased region" description="Acidic residues" evidence="1">
    <location>
        <begin position="412"/>
        <end position="427"/>
    </location>
</feature>
<keyword evidence="2" id="KW-0732">Signal</keyword>
<evidence type="ECO:0000313" key="3">
    <source>
        <dbReference type="EMBL" id="KAF9957752.1"/>
    </source>
</evidence>
<feature type="chain" id="PRO_5040335460" evidence="2">
    <location>
        <begin position="17"/>
        <end position="489"/>
    </location>
</feature>
<dbReference type="AlphaFoldDB" id="A0A9P6J1Z7"/>
<dbReference type="OrthoDB" id="2448679at2759"/>
<gene>
    <name evidence="3" type="ORF">BGZ70_009414</name>
</gene>
<keyword evidence="4" id="KW-1185">Reference proteome</keyword>
<comment type="caution">
    <text evidence="3">The sequence shown here is derived from an EMBL/GenBank/DDBJ whole genome shotgun (WGS) entry which is preliminary data.</text>
</comment>
<dbReference type="EMBL" id="JAAAHY010000764">
    <property type="protein sequence ID" value="KAF9957752.1"/>
    <property type="molecule type" value="Genomic_DNA"/>
</dbReference>
<feature type="signal peptide" evidence="2">
    <location>
        <begin position="1"/>
        <end position="16"/>
    </location>
</feature>
<dbReference type="Proteomes" id="UP000738359">
    <property type="component" value="Unassembled WGS sequence"/>
</dbReference>
<protein>
    <submittedName>
        <fullName evidence="3">Uncharacterized protein</fullName>
    </submittedName>
</protein>
<organism evidence="3 4">
    <name type="scientific">Mortierella alpina</name>
    <name type="common">Oleaginous fungus</name>
    <name type="synonym">Mortierella renispora</name>
    <dbReference type="NCBI Taxonomy" id="64518"/>
    <lineage>
        <taxon>Eukaryota</taxon>
        <taxon>Fungi</taxon>
        <taxon>Fungi incertae sedis</taxon>
        <taxon>Mucoromycota</taxon>
        <taxon>Mortierellomycotina</taxon>
        <taxon>Mortierellomycetes</taxon>
        <taxon>Mortierellales</taxon>
        <taxon>Mortierellaceae</taxon>
        <taxon>Mortierella</taxon>
    </lineage>
</organism>
<proteinExistence type="predicted"/>
<feature type="compositionally biased region" description="Basic and acidic residues" evidence="1">
    <location>
        <begin position="428"/>
        <end position="463"/>
    </location>
</feature>
<evidence type="ECO:0000256" key="2">
    <source>
        <dbReference type="SAM" id="SignalP"/>
    </source>
</evidence>
<name>A0A9P6J1Z7_MORAP</name>
<feature type="region of interest" description="Disordered" evidence="1">
    <location>
        <begin position="405"/>
        <end position="475"/>
    </location>
</feature>
<accession>A0A9P6J1Z7</accession>
<evidence type="ECO:0000256" key="1">
    <source>
        <dbReference type="SAM" id="MobiDB-lite"/>
    </source>
</evidence>